<organism evidence="1 2">
    <name type="scientific">Brassica carinata</name>
    <name type="common">Ethiopian mustard</name>
    <name type="synonym">Abyssinian cabbage</name>
    <dbReference type="NCBI Taxonomy" id="52824"/>
    <lineage>
        <taxon>Eukaryota</taxon>
        <taxon>Viridiplantae</taxon>
        <taxon>Streptophyta</taxon>
        <taxon>Embryophyta</taxon>
        <taxon>Tracheophyta</taxon>
        <taxon>Spermatophyta</taxon>
        <taxon>Magnoliopsida</taxon>
        <taxon>eudicotyledons</taxon>
        <taxon>Gunneridae</taxon>
        <taxon>Pentapetalae</taxon>
        <taxon>rosids</taxon>
        <taxon>malvids</taxon>
        <taxon>Brassicales</taxon>
        <taxon>Brassicaceae</taxon>
        <taxon>Brassiceae</taxon>
        <taxon>Brassica</taxon>
    </lineage>
</organism>
<comment type="caution">
    <text evidence="1">The sequence shown here is derived from an EMBL/GenBank/DDBJ whole genome shotgun (WGS) entry which is preliminary data.</text>
</comment>
<keyword evidence="2" id="KW-1185">Reference proteome</keyword>
<gene>
    <name evidence="1" type="ORF">Bca52824_013531</name>
</gene>
<evidence type="ECO:0000313" key="2">
    <source>
        <dbReference type="Proteomes" id="UP000886595"/>
    </source>
</evidence>
<evidence type="ECO:0000313" key="1">
    <source>
        <dbReference type="EMBL" id="KAG2320318.1"/>
    </source>
</evidence>
<name>A0A8X8B3H7_BRACI</name>
<dbReference type="Proteomes" id="UP000886595">
    <property type="component" value="Unassembled WGS sequence"/>
</dbReference>
<reference evidence="1 2" key="1">
    <citation type="submission" date="2020-02" db="EMBL/GenBank/DDBJ databases">
        <authorList>
            <person name="Ma Q."/>
            <person name="Huang Y."/>
            <person name="Song X."/>
            <person name="Pei D."/>
        </authorList>
    </citation>
    <scope>NUCLEOTIDE SEQUENCE [LARGE SCALE GENOMIC DNA]</scope>
    <source>
        <strain evidence="1">Sxm20200214</strain>
        <tissue evidence="1">Leaf</tissue>
    </source>
</reference>
<sequence length="76" mass="8224">MIAEAGAVADVDVPAVPGAVDAETGAAANGDGVDIQFQGDDLSTREKTALTLQRLRLRLPTLEFHWRQLYKVTMKN</sequence>
<dbReference type="EMBL" id="JAAMPC010000003">
    <property type="protein sequence ID" value="KAG2320318.1"/>
    <property type="molecule type" value="Genomic_DNA"/>
</dbReference>
<protein>
    <submittedName>
        <fullName evidence="1">Uncharacterized protein</fullName>
    </submittedName>
</protein>
<dbReference type="AlphaFoldDB" id="A0A8X8B3H7"/>
<accession>A0A8X8B3H7</accession>
<proteinExistence type="predicted"/>